<dbReference type="Proteomes" id="UP000515163">
    <property type="component" value="Unplaced"/>
</dbReference>
<keyword evidence="3" id="KW-1185">Reference proteome</keyword>
<dbReference type="OrthoDB" id="5958892at2759"/>
<keyword evidence="2" id="KW-0732">Signal</keyword>
<dbReference type="RefSeq" id="XP_031550846.1">
    <property type="nucleotide sequence ID" value="XM_031694986.1"/>
</dbReference>
<feature type="signal peptide" evidence="2">
    <location>
        <begin position="1"/>
        <end position="18"/>
    </location>
</feature>
<proteinExistence type="predicted"/>
<evidence type="ECO:0000256" key="2">
    <source>
        <dbReference type="SAM" id="SignalP"/>
    </source>
</evidence>
<feature type="chain" id="PRO_5028133049" evidence="2">
    <location>
        <begin position="19"/>
        <end position="142"/>
    </location>
</feature>
<name>A0A6P8H5V5_ACTTE</name>
<protein>
    <submittedName>
        <fullName evidence="4">Uncharacterized protein LOC116288220 isoform X1</fullName>
    </submittedName>
</protein>
<dbReference type="AlphaFoldDB" id="A0A6P8H5V5"/>
<dbReference type="GeneID" id="116288220"/>
<evidence type="ECO:0000256" key="1">
    <source>
        <dbReference type="SAM" id="Coils"/>
    </source>
</evidence>
<dbReference type="KEGG" id="aten:116288220"/>
<sequence>MKVLILFPFIVFFGGGFAQTQQSCVNKVAIPQCLPALANYLQSQASLLQNLSQELQTAKQETEKVKASLGQWPAGSYCILASGGCPKGFTKKSGHMRALNMYSHTPTYIQPVHFGSSRITCHGKCGQYGNWVGDLYISACCK</sequence>
<evidence type="ECO:0000313" key="3">
    <source>
        <dbReference type="Proteomes" id="UP000515163"/>
    </source>
</evidence>
<gene>
    <name evidence="4" type="primary">LOC116288220</name>
</gene>
<accession>A0A6P8H5V5</accession>
<evidence type="ECO:0000313" key="4">
    <source>
        <dbReference type="RefSeq" id="XP_031550846.1"/>
    </source>
</evidence>
<feature type="coiled-coil region" evidence="1">
    <location>
        <begin position="41"/>
        <end position="68"/>
    </location>
</feature>
<dbReference type="InParanoid" id="A0A6P8H5V5"/>
<organism evidence="3 4">
    <name type="scientific">Actinia tenebrosa</name>
    <name type="common">Australian red waratah sea anemone</name>
    <dbReference type="NCBI Taxonomy" id="6105"/>
    <lineage>
        <taxon>Eukaryota</taxon>
        <taxon>Metazoa</taxon>
        <taxon>Cnidaria</taxon>
        <taxon>Anthozoa</taxon>
        <taxon>Hexacorallia</taxon>
        <taxon>Actiniaria</taxon>
        <taxon>Actiniidae</taxon>
        <taxon>Actinia</taxon>
    </lineage>
</organism>
<reference evidence="4" key="1">
    <citation type="submission" date="2025-08" db="UniProtKB">
        <authorList>
            <consortium name="RefSeq"/>
        </authorList>
    </citation>
    <scope>IDENTIFICATION</scope>
    <source>
        <tissue evidence="4">Tentacle</tissue>
    </source>
</reference>
<keyword evidence="1" id="KW-0175">Coiled coil</keyword>